<dbReference type="EMBL" id="KF901287">
    <property type="protein sequence ID" value="AIF25346.1"/>
    <property type="molecule type" value="Genomic_DNA"/>
</dbReference>
<dbReference type="SUPFAM" id="SSF50974">
    <property type="entry name" value="Nitrous oxide reductase, N-terminal domain"/>
    <property type="match status" value="1"/>
</dbReference>
<dbReference type="SUPFAM" id="SSF63829">
    <property type="entry name" value="Calcium-dependent phosphotriesterase"/>
    <property type="match status" value="1"/>
</dbReference>
<sequence>MKTRTKGILFFTLVAVIMLASGVTIAIPAGFFGDPNEADTQIIVDVGTGIPLDNYPPDQQDQYCGTGEAKSNRYVKEYKIPTACTQPLAITTDPYGTVWFAQTNSGNLAKFDPLTEKFTEFDNPVWDDYFQALSESVGEKIPARSMMWGIDYSSDGSIWYTDGYHDALWKFSISEESYDRLQYPNPEDTEGVFPQKLTIDGSRIIVNDLLGSRISFFEFAQVGQEIRTFAIPSPMEDSITSGFTIDSEDNVWYTTWIPDETGILVKFDYPSYEVEQATSMGPQGLFLQEFIEFYQFPPEMNTPNGITIGPNQKIWIADTSGNFFFSFDPNRMIFEFTKYVTSIPHKDSYGNLKLPTYSSNPYWIEHHDGNLVMNEHNANRIAVFNPESETMVEYTVPSRNPNWADCEGIDYCGLAQVFDFTVDGSKIWFTEWVENNIGVVDTSIPLPFTIDIDNQNIILERGQTAEVLLQFNIPNVLLGEGEVSASLNISSTATPSDLIITSEHTVLNSLVGDSQSYLIQITAGEGALSGTHKVLLGAFDDEIAVSKFITVTIV</sequence>
<dbReference type="PANTHER" id="PTHR40274:SF3">
    <property type="entry name" value="VIRGINIAMYCIN B LYASE"/>
    <property type="match status" value="1"/>
</dbReference>
<dbReference type="InterPro" id="IPR011045">
    <property type="entry name" value="N2O_reductase_N"/>
</dbReference>
<dbReference type="Gene3D" id="2.130.10.10">
    <property type="entry name" value="YVTN repeat-like/Quinoprotein amine dehydrogenase"/>
    <property type="match status" value="2"/>
</dbReference>
<protein>
    <recommendedName>
        <fullName evidence="2">Streptogramin lyase</fullName>
    </recommendedName>
</protein>
<accession>A0A075I9L3</accession>
<dbReference type="InterPro" id="IPR015943">
    <property type="entry name" value="WD40/YVTN_repeat-like_dom_sf"/>
</dbReference>
<dbReference type="AlphaFoldDB" id="A0A075I9L3"/>
<reference evidence="1" key="1">
    <citation type="journal article" date="2014" name="Genome Biol. Evol.">
        <title>Pangenome evidence for extensive interdomain horizontal transfer affecting lineage core and shell genes in uncultured planktonic thaumarchaeota and euryarchaeota.</title>
        <authorList>
            <person name="Deschamps P."/>
            <person name="Zivanovic Y."/>
            <person name="Moreira D."/>
            <person name="Rodriguez-Valera F."/>
            <person name="Lopez-Garcia P."/>
        </authorList>
    </citation>
    <scope>NUCLEOTIDE SEQUENCE</scope>
</reference>
<evidence type="ECO:0000313" key="1">
    <source>
        <dbReference type="EMBL" id="AIF25346.1"/>
    </source>
</evidence>
<proteinExistence type="predicted"/>
<name>A0A075I9L3_9ARCH</name>
<evidence type="ECO:0008006" key="2">
    <source>
        <dbReference type="Google" id="ProtNLM"/>
    </source>
</evidence>
<dbReference type="PANTHER" id="PTHR40274">
    <property type="entry name" value="VIRGINIAMYCIN B LYASE"/>
    <property type="match status" value="1"/>
</dbReference>
<dbReference type="InterPro" id="IPR051344">
    <property type="entry name" value="Vgb"/>
</dbReference>
<organism evidence="1">
    <name type="scientific">uncultured marine thaumarchaeote SAT1000_50_F07</name>
    <dbReference type="NCBI Taxonomy" id="1456417"/>
    <lineage>
        <taxon>Archaea</taxon>
        <taxon>Nitrososphaerota</taxon>
        <taxon>environmental samples</taxon>
    </lineage>
</organism>